<dbReference type="InterPro" id="IPR005537">
    <property type="entry name" value="RAMP_III_fam"/>
</dbReference>
<dbReference type="AlphaFoldDB" id="D3RZT5"/>
<keyword evidence="1" id="KW-0051">Antiviral defense</keyword>
<dbReference type="PaxDb" id="589924-Ferp_1855"/>
<dbReference type="RefSeq" id="WP_012966337.1">
    <property type="nucleotide sequence ID" value="NC_013849.1"/>
</dbReference>
<dbReference type="Proteomes" id="UP000002613">
    <property type="component" value="Chromosome"/>
</dbReference>
<dbReference type="Pfam" id="PF03787">
    <property type="entry name" value="RAMPs"/>
    <property type="match status" value="1"/>
</dbReference>
<reference evidence="3 4" key="2">
    <citation type="journal article" date="2011" name="Stand. Genomic Sci.">
        <title>Complete genome sequence of Ferroglobus placidus AEDII12DO.</title>
        <authorList>
            <person name="Anderson I."/>
            <person name="Risso C."/>
            <person name="Holmes D."/>
            <person name="Lucas S."/>
            <person name="Copeland A."/>
            <person name="Lapidus A."/>
            <person name="Cheng J.F."/>
            <person name="Bruce D."/>
            <person name="Goodwin L."/>
            <person name="Pitluck S."/>
            <person name="Saunders E."/>
            <person name="Brettin T."/>
            <person name="Detter J.C."/>
            <person name="Han C."/>
            <person name="Tapia R."/>
            <person name="Larimer F."/>
            <person name="Land M."/>
            <person name="Hauser L."/>
            <person name="Woyke T."/>
            <person name="Lovley D."/>
            <person name="Kyrpides N."/>
            <person name="Ivanova N."/>
        </authorList>
    </citation>
    <scope>NUCLEOTIDE SEQUENCE [LARGE SCALE GENOMIC DNA]</scope>
    <source>
        <strain evidence="4">DSM 10642 / AEDII12DO</strain>
    </source>
</reference>
<protein>
    <submittedName>
        <fullName evidence="3">CRISPR-associated RAMP protein, Cmr1 family</fullName>
    </submittedName>
</protein>
<organism evidence="3 4">
    <name type="scientific">Ferroglobus placidus (strain DSM 10642 / AEDII12DO)</name>
    <dbReference type="NCBI Taxonomy" id="589924"/>
    <lineage>
        <taxon>Archaea</taxon>
        <taxon>Methanobacteriati</taxon>
        <taxon>Methanobacteriota</taxon>
        <taxon>Archaeoglobi</taxon>
        <taxon>Archaeoglobales</taxon>
        <taxon>Archaeoglobaceae</taxon>
        <taxon>Ferroglobus</taxon>
    </lineage>
</organism>
<dbReference type="eggNOG" id="arCOG03892">
    <property type="taxonomic scope" value="Archaea"/>
</dbReference>
<dbReference type="OrthoDB" id="66017at2157"/>
<dbReference type="GeneID" id="8779384"/>
<reference evidence="4" key="1">
    <citation type="submission" date="2010-02" db="EMBL/GenBank/DDBJ databases">
        <title>Complete sequence of Ferroglobus placidus DSM 10642.</title>
        <authorList>
            <consortium name="US DOE Joint Genome Institute"/>
            <person name="Lucas S."/>
            <person name="Copeland A."/>
            <person name="Lapidus A."/>
            <person name="Cheng J.-F."/>
            <person name="Bruce D."/>
            <person name="Goodwin L."/>
            <person name="Pitluck S."/>
            <person name="Saunders E."/>
            <person name="Brettin T."/>
            <person name="Detter J.C."/>
            <person name="Han C."/>
            <person name="Tapia R."/>
            <person name="Larimer F."/>
            <person name="Land M."/>
            <person name="Hauser L."/>
            <person name="Kyrpides N."/>
            <person name="Ivanova N."/>
            <person name="Holmes D."/>
            <person name="Lovley D."/>
            <person name="Kyrpides N."/>
            <person name="Anderson I.J."/>
            <person name="Woyke T."/>
        </authorList>
    </citation>
    <scope>NUCLEOTIDE SEQUENCE [LARGE SCALE GENOMIC DNA]</scope>
    <source>
        <strain evidence="4">DSM 10642 / AEDII12DO</strain>
    </source>
</reference>
<dbReference type="NCBIfam" id="TIGR01894">
    <property type="entry name" value="cas_TM1795_cmr1"/>
    <property type="match status" value="1"/>
</dbReference>
<dbReference type="EMBL" id="CP001899">
    <property type="protein sequence ID" value="ADC65998.1"/>
    <property type="molecule type" value="Genomic_DNA"/>
</dbReference>
<dbReference type="InterPro" id="IPR007522">
    <property type="entry name" value="CRISPR-assoc_prot_TM1795"/>
</dbReference>
<dbReference type="HOGENOM" id="CLU_058787_0_0_2"/>
<dbReference type="GO" id="GO:0051607">
    <property type="term" value="P:defense response to virus"/>
    <property type="evidence" value="ECO:0007669"/>
    <property type="project" value="UniProtKB-KW"/>
</dbReference>
<keyword evidence="4" id="KW-1185">Reference proteome</keyword>
<evidence type="ECO:0000313" key="3">
    <source>
        <dbReference type="EMBL" id="ADC65998.1"/>
    </source>
</evidence>
<accession>D3RZT5</accession>
<dbReference type="KEGG" id="fpl:Ferp_1855"/>
<proteinExistence type="predicted"/>
<dbReference type="STRING" id="589924.Ferp_1855"/>
<sequence length="428" mass="48977">MQIKIKTLTPIWTGNINRECTKLRETSIIGSLRWWFEAIVRGFGGRACDPNLGKCEYNGNEKDVCAVCKLFGTTNWAKRFKFEINQSFSKIYGGNLVISGGGNKNWYYPSGLISCDGSTNKIEQILPCHINEEKVETEPVLKVLLTFISKWGMMGGKTAIGYGVIRFEDENGEVLRVNGDIDAFFSYLEQKKKNGKNAENAPKLNEMFFAKFEVKENCIKNIFEKIEKSISERDGKKQFPSAILKCNGIEENINSAEDLLRRLKDCYGFIPSSALIRKELRNILRNKGEVNKYSTFLKRVPDDAQDKFLTQLRHFLMGELGRFSAIQISHIYWTGKNWEFRIWGWIPKNLDEILSSNPDKKSDITRDNLMIFIKNTLSDSEFWKNALGCSISGIVEYPNNGWNFIDLGSVGDVEKVKEAFKEMVMKND</sequence>
<name>D3RZT5_FERPA</name>
<evidence type="ECO:0000259" key="2">
    <source>
        <dbReference type="Pfam" id="PF03787"/>
    </source>
</evidence>
<evidence type="ECO:0000256" key="1">
    <source>
        <dbReference type="ARBA" id="ARBA00023118"/>
    </source>
</evidence>
<feature type="domain" description="CRISPR type III-associated protein" evidence="2">
    <location>
        <begin position="4"/>
        <end position="165"/>
    </location>
</feature>
<evidence type="ECO:0000313" key="4">
    <source>
        <dbReference type="Proteomes" id="UP000002613"/>
    </source>
</evidence>
<gene>
    <name evidence="3" type="ordered locus">Ferp_1855</name>
</gene>